<evidence type="ECO:0008006" key="4">
    <source>
        <dbReference type="Google" id="ProtNLM"/>
    </source>
</evidence>
<dbReference type="InterPro" id="IPR010921">
    <property type="entry name" value="Trp_repressor/repl_initiator"/>
</dbReference>
<dbReference type="InterPro" id="IPR036388">
    <property type="entry name" value="WH-like_DNA-bd_sf"/>
</dbReference>
<dbReference type="EMBL" id="QFFF01000001">
    <property type="protein sequence ID" value="PWG01843.1"/>
    <property type="molecule type" value="Genomic_DNA"/>
</dbReference>
<dbReference type="OrthoDB" id="9796775at2"/>
<dbReference type="RefSeq" id="WP_109269982.1">
    <property type="nucleotide sequence ID" value="NZ_QFFF01000001.1"/>
</dbReference>
<reference evidence="2 3" key="1">
    <citation type="submission" date="2018-05" db="EMBL/GenBank/DDBJ databases">
        <title>Genome of Sphingosinicella humi QZX222.</title>
        <authorList>
            <person name="Qiao Z."/>
            <person name="Wang G."/>
        </authorList>
    </citation>
    <scope>NUCLEOTIDE SEQUENCE [LARGE SCALE GENOMIC DNA]</scope>
    <source>
        <strain evidence="2 3">QZX222</strain>
    </source>
</reference>
<dbReference type="Proteomes" id="UP000245916">
    <property type="component" value="Unassembled WGS sequence"/>
</dbReference>
<evidence type="ECO:0000256" key="1">
    <source>
        <dbReference type="SAM" id="MobiDB-lite"/>
    </source>
</evidence>
<feature type="region of interest" description="Disordered" evidence="1">
    <location>
        <begin position="6"/>
        <end position="25"/>
    </location>
</feature>
<dbReference type="InterPro" id="IPR009534">
    <property type="entry name" value="DUF1153"/>
</dbReference>
<accession>A0A2U2J0I5</accession>
<dbReference type="AlphaFoldDB" id="A0A2U2J0I5"/>
<dbReference type="GO" id="GO:0043565">
    <property type="term" value="F:sequence-specific DNA binding"/>
    <property type="evidence" value="ECO:0007669"/>
    <property type="project" value="InterPro"/>
</dbReference>
<proteinExistence type="predicted"/>
<organism evidence="2 3">
    <name type="scientific">Allosphingosinicella humi</name>
    <dbReference type="NCBI Taxonomy" id="2068657"/>
    <lineage>
        <taxon>Bacteria</taxon>
        <taxon>Pseudomonadati</taxon>
        <taxon>Pseudomonadota</taxon>
        <taxon>Alphaproteobacteria</taxon>
        <taxon>Sphingomonadales</taxon>
        <taxon>Sphingomonadaceae</taxon>
        <taxon>Allosphingosinicella</taxon>
    </lineage>
</organism>
<gene>
    <name evidence="2" type="ORF">DF286_02355</name>
</gene>
<comment type="caution">
    <text evidence="2">The sequence shown here is derived from an EMBL/GenBank/DDBJ whole genome shotgun (WGS) entry which is preliminary data.</text>
</comment>
<dbReference type="Gene3D" id="1.10.10.10">
    <property type="entry name" value="Winged helix-like DNA-binding domain superfamily/Winged helix DNA-binding domain"/>
    <property type="match status" value="1"/>
</dbReference>
<evidence type="ECO:0000313" key="3">
    <source>
        <dbReference type="Proteomes" id="UP000245916"/>
    </source>
</evidence>
<protein>
    <recommendedName>
        <fullName evidence="4">DUF1153 domain-containing protein</fullName>
    </recommendedName>
</protein>
<sequence length="89" mass="9925">MIILFEDRDRGAKKAGKSPSKPRSLLGRASWRKARAVADVAEGLLTPEAACERYGIDAEELATWQRAVQSFGLKRRRKPDATVSDEPDR</sequence>
<evidence type="ECO:0000313" key="2">
    <source>
        <dbReference type="EMBL" id="PWG01843.1"/>
    </source>
</evidence>
<keyword evidence="3" id="KW-1185">Reference proteome</keyword>
<dbReference type="SUPFAM" id="SSF48295">
    <property type="entry name" value="TrpR-like"/>
    <property type="match status" value="1"/>
</dbReference>
<name>A0A2U2J0I5_9SPHN</name>
<dbReference type="Pfam" id="PF06627">
    <property type="entry name" value="DUF1153"/>
    <property type="match status" value="1"/>
</dbReference>